<sequence>MPTGVAIRDAREQLFDAAERILLRDGPSGLTSRSVTAEAGCAKGVLHRHFADFDGFLAELVEDRVVRVERLGADLRDKAGGGTVADNLSEALAGVFETVAVAVVSLVIYRDALRARLRERRPNGIPLLTEATESIAGYLAEEARIGRITAGADTALLARTLIGSGHLIFADRAAPRPTPDAVHSMVTAVLGATVADRPPRRRRTKVSQRDQP</sequence>
<dbReference type="PANTHER" id="PTHR30055">
    <property type="entry name" value="HTH-TYPE TRANSCRIPTIONAL REGULATOR RUTR"/>
    <property type="match status" value="1"/>
</dbReference>
<accession>A0ABX8CJG7</accession>
<organism evidence="6 7">
    <name type="scientific">Nocardia tengchongensis</name>
    <dbReference type="NCBI Taxonomy" id="2055889"/>
    <lineage>
        <taxon>Bacteria</taxon>
        <taxon>Bacillati</taxon>
        <taxon>Actinomycetota</taxon>
        <taxon>Actinomycetes</taxon>
        <taxon>Mycobacteriales</taxon>
        <taxon>Nocardiaceae</taxon>
        <taxon>Nocardia</taxon>
    </lineage>
</organism>
<keyword evidence="1" id="KW-0805">Transcription regulation</keyword>
<dbReference type="Gene3D" id="1.10.357.10">
    <property type="entry name" value="Tetracycline Repressor, domain 2"/>
    <property type="match status" value="1"/>
</dbReference>
<feature type="DNA-binding region" description="H-T-H motif" evidence="4">
    <location>
        <begin position="31"/>
        <end position="50"/>
    </location>
</feature>
<dbReference type="RefSeq" id="WP_213556162.1">
    <property type="nucleotide sequence ID" value="NZ_JBHYZY010000001.1"/>
</dbReference>
<evidence type="ECO:0000256" key="1">
    <source>
        <dbReference type="ARBA" id="ARBA00023015"/>
    </source>
</evidence>
<dbReference type="InterPro" id="IPR009057">
    <property type="entry name" value="Homeodomain-like_sf"/>
</dbReference>
<feature type="domain" description="HTH tetR-type" evidence="5">
    <location>
        <begin position="8"/>
        <end position="68"/>
    </location>
</feature>
<evidence type="ECO:0000256" key="3">
    <source>
        <dbReference type="ARBA" id="ARBA00023163"/>
    </source>
</evidence>
<dbReference type="InterPro" id="IPR001647">
    <property type="entry name" value="HTH_TetR"/>
</dbReference>
<dbReference type="PANTHER" id="PTHR30055:SF238">
    <property type="entry name" value="MYCOFACTOCIN BIOSYNTHESIS TRANSCRIPTIONAL REGULATOR MFTR-RELATED"/>
    <property type="match status" value="1"/>
</dbReference>
<dbReference type="SUPFAM" id="SSF46689">
    <property type="entry name" value="Homeodomain-like"/>
    <property type="match status" value="1"/>
</dbReference>
<evidence type="ECO:0000259" key="5">
    <source>
        <dbReference type="PROSITE" id="PS50977"/>
    </source>
</evidence>
<reference evidence="6 7" key="1">
    <citation type="submission" date="2021-04" db="EMBL/GenBank/DDBJ databases">
        <title>Nocardia tengchongensis.</title>
        <authorList>
            <person name="Zhuang k."/>
            <person name="Ran Y."/>
            <person name="Li W."/>
        </authorList>
    </citation>
    <scope>NUCLEOTIDE SEQUENCE [LARGE SCALE GENOMIC DNA]</scope>
    <source>
        <strain evidence="6 7">CFH S0057</strain>
    </source>
</reference>
<dbReference type="PROSITE" id="PS50977">
    <property type="entry name" value="HTH_TETR_2"/>
    <property type="match status" value="1"/>
</dbReference>
<gene>
    <name evidence="6" type="ORF">KHQ06_27950</name>
</gene>
<dbReference type="Pfam" id="PF00440">
    <property type="entry name" value="TetR_N"/>
    <property type="match status" value="1"/>
</dbReference>
<evidence type="ECO:0000313" key="7">
    <source>
        <dbReference type="Proteomes" id="UP000683310"/>
    </source>
</evidence>
<keyword evidence="3" id="KW-0804">Transcription</keyword>
<keyword evidence="7" id="KW-1185">Reference proteome</keyword>
<evidence type="ECO:0000256" key="4">
    <source>
        <dbReference type="PROSITE-ProRule" id="PRU00335"/>
    </source>
</evidence>
<evidence type="ECO:0000313" key="6">
    <source>
        <dbReference type="EMBL" id="QVI20068.1"/>
    </source>
</evidence>
<protein>
    <submittedName>
        <fullName evidence="6">TetR/AcrR family transcriptional regulator</fullName>
    </submittedName>
</protein>
<dbReference type="Proteomes" id="UP000683310">
    <property type="component" value="Chromosome"/>
</dbReference>
<name>A0ABX8CJG7_9NOCA</name>
<keyword evidence="2 4" id="KW-0238">DNA-binding</keyword>
<dbReference type="EMBL" id="CP074371">
    <property type="protein sequence ID" value="QVI20068.1"/>
    <property type="molecule type" value="Genomic_DNA"/>
</dbReference>
<proteinExistence type="predicted"/>
<dbReference type="InterPro" id="IPR050109">
    <property type="entry name" value="HTH-type_TetR-like_transc_reg"/>
</dbReference>
<evidence type="ECO:0000256" key="2">
    <source>
        <dbReference type="ARBA" id="ARBA00023125"/>
    </source>
</evidence>